<organism evidence="1 2">
    <name type="scientific">Candidatus Giovannonibacteria bacterium RIFCSPLOWO2_01_FULL_46_32</name>
    <dbReference type="NCBI Taxonomy" id="1798353"/>
    <lineage>
        <taxon>Bacteria</taxon>
        <taxon>Candidatus Giovannoniibacteriota</taxon>
    </lineage>
</organism>
<dbReference type="Gene3D" id="3.40.109.10">
    <property type="entry name" value="NADH Oxidase"/>
    <property type="match status" value="2"/>
</dbReference>
<evidence type="ECO:0000313" key="1">
    <source>
        <dbReference type="EMBL" id="OGF86937.1"/>
    </source>
</evidence>
<gene>
    <name evidence="1" type="ORF">A3B19_00685</name>
</gene>
<dbReference type="GO" id="GO:0016491">
    <property type="term" value="F:oxidoreductase activity"/>
    <property type="evidence" value="ECO:0007669"/>
    <property type="project" value="InterPro"/>
</dbReference>
<dbReference type="Proteomes" id="UP000177346">
    <property type="component" value="Unassembled WGS sequence"/>
</dbReference>
<proteinExistence type="predicted"/>
<sequence length="354" mass="39679">MPTEIINNIIKAAVRAPSGDNSQPWRFLLKNDNTLCIFNLPDKDNPVFNFRQRGAYVAHGALIENVIIASETHGYSTQISLFPGGDPNLVAEIAFSSSAPKNNPLYPCIFSRATNRKPYADTPLTAEQKNIFMETAKEFGVKFILAEERPKREALARAVSLAERIILEHRALHAYFFNHVRWTEQEELRERSGLYIKTFELKPLQLLMFKLLRFWSVSSALNILGLSRFIAKENSKIYSSGAAFGAIITADTDKDFIAAGRVFQRIWLESAKMGLSMHPFAGVIYLAQRVFSGDTATLSKAHNEAVKKTYFEIQNALGVSSGTISMLFRIGSDGEPSARSSRVYPELSMLTEKR</sequence>
<evidence type="ECO:0000313" key="2">
    <source>
        <dbReference type="Proteomes" id="UP000177346"/>
    </source>
</evidence>
<name>A0A1F5XGE6_9BACT</name>
<reference evidence="1 2" key="1">
    <citation type="journal article" date="2016" name="Nat. Commun.">
        <title>Thousands of microbial genomes shed light on interconnected biogeochemical processes in an aquifer system.</title>
        <authorList>
            <person name="Anantharaman K."/>
            <person name="Brown C.T."/>
            <person name="Hug L.A."/>
            <person name="Sharon I."/>
            <person name="Castelle C.J."/>
            <person name="Probst A.J."/>
            <person name="Thomas B.C."/>
            <person name="Singh A."/>
            <person name="Wilkins M.J."/>
            <person name="Karaoz U."/>
            <person name="Brodie E.L."/>
            <person name="Williams K.H."/>
            <person name="Hubbard S.S."/>
            <person name="Banfield J.F."/>
        </authorList>
    </citation>
    <scope>NUCLEOTIDE SEQUENCE [LARGE SCALE GENOMIC DNA]</scope>
</reference>
<dbReference type="AlphaFoldDB" id="A0A1F5XGE6"/>
<protein>
    <submittedName>
        <fullName evidence="1">Uncharacterized protein</fullName>
    </submittedName>
</protein>
<dbReference type="SUPFAM" id="SSF55469">
    <property type="entry name" value="FMN-dependent nitroreductase-like"/>
    <property type="match status" value="2"/>
</dbReference>
<accession>A0A1F5XGE6</accession>
<dbReference type="InterPro" id="IPR000415">
    <property type="entry name" value="Nitroreductase-like"/>
</dbReference>
<dbReference type="EMBL" id="MFIF01000009">
    <property type="protein sequence ID" value="OGF86937.1"/>
    <property type="molecule type" value="Genomic_DNA"/>
</dbReference>
<comment type="caution">
    <text evidence="1">The sequence shown here is derived from an EMBL/GenBank/DDBJ whole genome shotgun (WGS) entry which is preliminary data.</text>
</comment>